<dbReference type="Proteomes" id="UP000113480">
    <property type="component" value="Segment"/>
</dbReference>
<keyword evidence="2" id="KW-1185">Reference proteome</keyword>
<reference evidence="1 2" key="1">
    <citation type="submission" date="2014-08" db="EMBL/GenBank/DDBJ databases">
        <title>Fauna of hematophagous Diptera (families Ceratopogonidae, Culicidae and Psychodidae) in the Municipality of Santa Barbara do Para, Para State, Brazil: isolation of a new arbovirus of the Rhabdoviridae family.</title>
        <authorList>
            <person name="Castro F.C."/>
            <person name="Kodama C.S."/>
            <person name="Nunes A.L.Q."/>
            <person name="Monteiro H.A.O."/>
            <person name="Chiang J.O."/>
            <person name="Nunes Neto J.P."/>
            <person name="Silva O.V."/>
            <person name="Martins L.C."/>
            <person name="Saraiva H.A.C."/>
            <person name="Segura M.N.O."/>
            <person name="Medeiros D.B.A."/>
            <person name="Nunes M.R.T."/>
            <person name="Nascimento B.L.S."/>
            <person name="Vasconcelos P.F.C."/>
        </authorList>
    </citation>
    <scope>NUCLEOTIDE SEQUENCE [LARGE SCALE GENOMIC DNA]</scope>
    <source>
        <strain evidence="1">AR775619</strain>
    </source>
</reference>
<dbReference type="RefSeq" id="YP_009176994.1">
    <property type="nucleotide sequence ID" value="NC_028234.1"/>
</dbReference>
<dbReference type="EMBL" id="KM350503">
    <property type="protein sequence ID" value="AIS40845.1"/>
    <property type="molecule type" value="Viral_cRNA"/>
</dbReference>
<protein>
    <submittedName>
        <fullName evidence="1">PAG1</fullName>
    </submittedName>
</protein>
<organism evidence="1 2">
    <name type="scientific">Santa barbara virus</name>
    <dbReference type="NCBI Taxonomy" id="1552661"/>
    <lineage>
        <taxon>Viruses</taxon>
        <taxon>Riboviria</taxon>
        <taxon>Orthornavirae</taxon>
        <taxon>Negarnaviricota</taxon>
        <taxon>Haploviricotina</taxon>
        <taxon>Monjiviricetes</taxon>
        <taxon>Mononegavirales</taxon>
        <taxon>Rhabdoviridae</taxon>
        <taxon>Alpharhabdovirinae</taxon>
        <taxon>Arurhavirus</taxon>
        <taxon>Arurhavirus santabarbara</taxon>
    </lineage>
</organism>
<dbReference type="GeneID" id="26122659"/>
<evidence type="ECO:0000313" key="2">
    <source>
        <dbReference type="Proteomes" id="UP000113480"/>
    </source>
</evidence>
<dbReference type="KEGG" id="vg:26122659"/>
<accession>A0A097A5B4</accession>
<evidence type="ECO:0000313" key="1">
    <source>
        <dbReference type="EMBL" id="AIS40845.1"/>
    </source>
</evidence>
<proteinExistence type="predicted"/>
<sequence length="81" mass="9030">MAPILPFHVDLTAHDASSAQLIADQIHFLIGFINDLNTPLRLVGIVKQGYWIKIYALPDQLNKFMMDLVNPLIFGPNSGLI</sequence>
<name>A0A097A5B4_9RHAB</name>